<dbReference type="Gene3D" id="3.90.340.10">
    <property type="entry name" value="Nitric Oxide Synthase, Chain A, domain 1"/>
    <property type="match status" value="1"/>
</dbReference>
<dbReference type="GO" id="GO:0050660">
    <property type="term" value="F:flavin adenine dinucleotide binding"/>
    <property type="evidence" value="ECO:0007669"/>
    <property type="project" value="InterPro"/>
</dbReference>
<dbReference type="GO" id="GO:0004517">
    <property type="term" value="F:nitric-oxide synthase activity"/>
    <property type="evidence" value="ECO:0007669"/>
    <property type="project" value="UniProtKB-EC"/>
</dbReference>
<keyword evidence="4 14" id="KW-0349">Heme</keyword>
<dbReference type="InterPro" id="IPR008254">
    <property type="entry name" value="Flavodoxin/NO_synth"/>
</dbReference>
<dbReference type="PROSITE" id="PS51384">
    <property type="entry name" value="FAD_FR"/>
    <property type="match status" value="1"/>
</dbReference>
<keyword evidence="12 14" id="KW-0408">Iron</keyword>
<dbReference type="SUPFAM" id="SSF52218">
    <property type="entry name" value="Flavoproteins"/>
    <property type="match status" value="1"/>
</dbReference>
<dbReference type="Proteomes" id="UP001107558">
    <property type="component" value="Chromosome 2"/>
</dbReference>
<dbReference type="GO" id="GO:0050661">
    <property type="term" value="F:NADP binding"/>
    <property type="evidence" value="ECO:0007669"/>
    <property type="project" value="InterPro"/>
</dbReference>
<evidence type="ECO:0000256" key="15">
    <source>
        <dbReference type="PIRSR" id="PIRSR000333-1"/>
    </source>
</evidence>
<dbReference type="CDD" id="cd00795">
    <property type="entry name" value="NOS_oxygenase_euk"/>
    <property type="match status" value="1"/>
</dbReference>
<keyword evidence="19" id="KW-1185">Reference proteome</keyword>
<comment type="cofactor">
    <cofactor evidence="14">
        <name>FAD</name>
        <dbReference type="ChEBI" id="CHEBI:57692"/>
    </cofactor>
    <text evidence="14">Binds 1 FAD.</text>
</comment>
<dbReference type="EMBL" id="JADBJN010000002">
    <property type="protein sequence ID" value="KAG5677187.1"/>
    <property type="molecule type" value="Genomic_DNA"/>
</dbReference>
<dbReference type="PRINTS" id="PR00371">
    <property type="entry name" value="FPNCR"/>
</dbReference>
<dbReference type="GO" id="GO:0046872">
    <property type="term" value="F:metal ion binding"/>
    <property type="evidence" value="ECO:0007669"/>
    <property type="project" value="UniProtKB-KW"/>
</dbReference>
<evidence type="ECO:0000313" key="18">
    <source>
        <dbReference type="EMBL" id="KAG5677187.1"/>
    </source>
</evidence>
<dbReference type="InterPro" id="IPR012144">
    <property type="entry name" value="NOS_euk"/>
</dbReference>
<dbReference type="PIRSF" id="PIRSF000333">
    <property type="entry name" value="NOS"/>
    <property type="match status" value="1"/>
</dbReference>
<dbReference type="FunFam" id="3.40.50.360:FF:000033">
    <property type="entry name" value="Nitric oxide synthase"/>
    <property type="match status" value="1"/>
</dbReference>
<comment type="similarity">
    <text evidence="2 14">Belongs to the NOS family.</text>
</comment>
<dbReference type="GO" id="GO:0005516">
    <property type="term" value="F:calmodulin binding"/>
    <property type="evidence" value="ECO:0007669"/>
    <property type="project" value="UniProtKB-KW"/>
</dbReference>
<name>A0A9J6C5T3_POLVA</name>
<dbReference type="SUPFAM" id="SSF63380">
    <property type="entry name" value="Riboflavin synthase domain-like"/>
    <property type="match status" value="1"/>
</dbReference>
<dbReference type="Gene3D" id="3.90.440.10">
    <property type="entry name" value="Nitric Oxide Synthase,Heme Domain,Chain A domain 2"/>
    <property type="match status" value="1"/>
</dbReference>
<dbReference type="GO" id="GO:0010181">
    <property type="term" value="F:FMN binding"/>
    <property type="evidence" value="ECO:0007669"/>
    <property type="project" value="InterPro"/>
</dbReference>
<dbReference type="OrthoDB" id="1688044at2759"/>
<keyword evidence="11 14" id="KW-0560">Oxidoreductase</keyword>
<evidence type="ECO:0000256" key="13">
    <source>
        <dbReference type="ARBA" id="ARBA00074533"/>
    </source>
</evidence>
<sequence length="1431" mass="163081">MNQHINSMLEHFTSLRRKNSESAQASSNDKHNVAIELDQKDMNDVETMSSKTRSIFKDLISDNGATNILNFIKCTNTSTTSTTLVNSSSNGTCKKQQNNNHDVDNEENIHQQTKNFLHPITNETNNSIAVVSTNGTCDFNVVREMSPTPQRAHRKSSHDIRLLRSNQNGENQGKSTAVRPLKMKNIITGNESLDTLNHRSMDALGCSSQVCMGSVMFGNVMSTEARKPAVIREHAIDFISQYYTSIRRFNSLAHQNRTQQIEKEIQETGAYQLSDSELIFGAKTAWRNSARCIGRIQWSKLQVFDCRHLLTPSQMFEALCNHIKYSTNKGNLRSAITIFPQRVANKPDFRIWNSQLISYAGYINSDGTITGDPLNVEITDVCLKLGWKSPRGEFDILPLVLSANGNDPEMFEFPPGLVLEVPLTHPQFSWFGEMNLKWYAVPAVSSMLFDCGGIIFPSVAFSGWYMSTEIACRDLCDSNRRNLIEPIAIKMGLDVRNPSSLWKDRALVEINIAVLHSYQSHNITIVDHHTASESFMKHYENECKIRGGCAADWIWIVPPMSASILQVFHQEMATYYLRPSFEYQEPAMKTHVWNRGQDSSKNKLPRRKFHFKQIARAVKFTSKLFGRALSRRIKATVLYATETGKSEQYAKQLVELLSHAFNAQIYDMADYDISSIEHEALLLIVASTFGNGDPPENGEQFAQGLYAMKLHDAEMEVNNMNIAASSKSFIKVNSRTERKKSQPKIDRLDSLRGSCSDSLFNETFGPLSNVRFAVFALGSSAYPNFCSFGKFVDNLLGELGGERLMKIVLGDDLCGQEHEFRKWACDVYRKSCEAFCLDLNDFCEMSLKGEALTKENTRFQVVKDANIPLNVLLSKYHNKKVHACRAKSKPINLHDLTEKNTILLKITIDDLVNYEPGDHVGVCAMNRKEYVDGIMKKLTGVSDFDEPLQLQVLNEQHTANGIVKTWENHEKIPVCSLRTLLTRFLDITSPPSRQFLTFLSAYCEDFKDKEKMRILVNDSAKYEDWRHNKLPHLLQVFEEFTSCTPPASLFIANLMALQPRFYSISSSQKKHPNEVHLTVAVVKYKANDGKNSERFGVCSNYMESLEQNDEVQIFIRSAPGFHMPKDTSHPMLLIGPGTGISPFRSFWQELSEIKLRNSSFNVPKVWLFFGCRTKSMDLYCNDKEEMLKSGILNRVYLALSREPNIPKTYVQNLIMKEHYEIYDLIKNQNCHVYVCGDVQMAENVYQTLRKIIATTERQTETVADKYMLQLRDENRYHEDIFGITLRTAEIHNKSRQTAKIKMESRSAKLVQLSHRFQYPLCFLYHRYRVEIINKKLSKMKVVLCLFACLSVALAFPQEGAQFANEAIKQAQTSHLIPHDAIIQNVEKSVPLAQYENIPAGQRFDLFMVLGDQVPREVIANLQDQIANINRR</sequence>
<organism evidence="18 19">
    <name type="scientific">Polypedilum vanderplanki</name>
    <name type="common">Sleeping chironomid midge</name>
    <dbReference type="NCBI Taxonomy" id="319348"/>
    <lineage>
        <taxon>Eukaryota</taxon>
        <taxon>Metazoa</taxon>
        <taxon>Ecdysozoa</taxon>
        <taxon>Arthropoda</taxon>
        <taxon>Hexapoda</taxon>
        <taxon>Insecta</taxon>
        <taxon>Pterygota</taxon>
        <taxon>Neoptera</taxon>
        <taxon>Endopterygota</taxon>
        <taxon>Diptera</taxon>
        <taxon>Nematocera</taxon>
        <taxon>Chironomoidea</taxon>
        <taxon>Chironomidae</taxon>
        <taxon>Chironominae</taxon>
        <taxon>Polypedilum</taxon>
        <taxon>Polypedilum</taxon>
    </lineage>
</organism>
<dbReference type="GO" id="GO:0006809">
    <property type="term" value="P:nitric oxide biosynthetic process"/>
    <property type="evidence" value="ECO:0007669"/>
    <property type="project" value="InterPro"/>
</dbReference>
<evidence type="ECO:0000256" key="10">
    <source>
        <dbReference type="ARBA" id="ARBA00022860"/>
    </source>
</evidence>
<protein>
    <recommendedName>
        <fullName evidence="13 14">Nitric oxide synthase</fullName>
        <ecNumber evidence="3 14">1.14.13.39</ecNumber>
    </recommendedName>
</protein>
<dbReference type="SUPFAM" id="SSF52343">
    <property type="entry name" value="Ferredoxin reductase-like, C-terminal NADP-linked domain"/>
    <property type="match status" value="1"/>
</dbReference>
<dbReference type="Gene3D" id="1.20.990.10">
    <property type="entry name" value="NADPH-cytochrome p450 Reductase, Chain A, domain 3"/>
    <property type="match status" value="1"/>
</dbReference>
<dbReference type="PANTHER" id="PTHR43410">
    <property type="entry name" value="NITRIC OXIDE SYNTHASE OXYGENASE"/>
    <property type="match status" value="1"/>
</dbReference>
<gene>
    <name evidence="18" type="ORF">PVAND_006968</name>
</gene>
<dbReference type="FunFam" id="3.40.50.80:FF:000003">
    <property type="entry name" value="Nitric oxide synthase"/>
    <property type="match status" value="1"/>
</dbReference>
<feature type="binding site" description="axial binding residue" evidence="15">
    <location>
        <position position="292"/>
    </location>
    <ligand>
        <name>heme b</name>
        <dbReference type="ChEBI" id="CHEBI:60344"/>
    </ligand>
    <ligandPart>
        <name>Fe</name>
        <dbReference type="ChEBI" id="CHEBI:18248"/>
    </ligandPart>
</feature>
<keyword evidence="10 14" id="KW-0112">Calmodulin-binding</keyword>
<dbReference type="InterPro" id="IPR044944">
    <property type="entry name" value="NOS_dom_3"/>
</dbReference>
<keyword evidence="7 14" id="KW-0479">Metal-binding</keyword>
<comment type="catalytic activity">
    <reaction evidence="14">
        <text>2 L-arginine + 3 NADPH + 4 O2 + H(+) = 2 L-citrulline + 2 nitric oxide + 3 NADP(+) + 4 H2O</text>
        <dbReference type="Rhea" id="RHEA:19897"/>
        <dbReference type="ChEBI" id="CHEBI:15377"/>
        <dbReference type="ChEBI" id="CHEBI:15378"/>
        <dbReference type="ChEBI" id="CHEBI:15379"/>
        <dbReference type="ChEBI" id="CHEBI:16480"/>
        <dbReference type="ChEBI" id="CHEBI:32682"/>
        <dbReference type="ChEBI" id="CHEBI:57743"/>
        <dbReference type="ChEBI" id="CHEBI:57783"/>
        <dbReference type="ChEBI" id="CHEBI:58349"/>
        <dbReference type="EC" id="1.14.13.39"/>
    </reaction>
</comment>
<dbReference type="InterPro" id="IPR029039">
    <property type="entry name" value="Flavoprotein-like_sf"/>
</dbReference>
<keyword evidence="9 14" id="KW-0521">NADP</keyword>
<dbReference type="Pfam" id="PF02898">
    <property type="entry name" value="NO_synthase"/>
    <property type="match status" value="1"/>
</dbReference>
<dbReference type="InterPro" id="IPR003097">
    <property type="entry name" value="CysJ-like_FAD-binding"/>
</dbReference>
<keyword evidence="8 14" id="KW-0274">FAD</keyword>
<evidence type="ECO:0000256" key="1">
    <source>
        <dbReference type="ARBA" id="ARBA00001970"/>
    </source>
</evidence>
<evidence type="ECO:0000256" key="2">
    <source>
        <dbReference type="ARBA" id="ARBA00006267"/>
    </source>
</evidence>
<dbReference type="InterPro" id="IPR023173">
    <property type="entry name" value="NADPH_Cyt_P450_Rdtase_alpha"/>
</dbReference>
<evidence type="ECO:0000256" key="3">
    <source>
        <dbReference type="ARBA" id="ARBA00012989"/>
    </source>
</evidence>
<comment type="cofactor">
    <cofactor evidence="1 14">
        <name>heme b</name>
        <dbReference type="ChEBI" id="CHEBI:60344"/>
    </cofactor>
</comment>
<dbReference type="SUPFAM" id="SSF56512">
    <property type="entry name" value="Nitric oxide (NO) synthase oxygenase domain"/>
    <property type="match status" value="1"/>
</dbReference>
<evidence type="ECO:0000259" key="16">
    <source>
        <dbReference type="PROSITE" id="PS50902"/>
    </source>
</evidence>
<evidence type="ECO:0000256" key="8">
    <source>
        <dbReference type="ARBA" id="ARBA00022827"/>
    </source>
</evidence>
<proteinExistence type="inferred from homology"/>
<dbReference type="Gene3D" id="3.90.1230.10">
    <property type="entry name" value="Nitric Oxide Synthase, Chain A, domain 3"/>
    <property type="match status" value="1"/>
</dbReference>
<dbReference type="Pfam" id="PF00175">
    <property type="entry name" value="NAD_binding_1"/>
    <property type="match status" value="1"/>
</dbReference>
<dbReference type="Gene3D" id="3.40.50.360">
    <property type="match status" value="1"/>
</dbReference>
<dbReference type="InterPro" id="IPR050607">
    <property type="entry name" value="NOS"/>
</dbReference>
<dbReference type="FunFam" id="1.20.990.10:FF:000002">
    <property type="entry name" value="Nitric oxide synthase"/>
    <property type="match status" value="1"/>
</dbReference>
<dbReference type="Pfam" id="PF00667">
    <property type="entry name" value="FAD_binding_1"/>
    <property type="match status" value="1"/>
</dbReference>
<evidence type="ECO:0000256" key="14">
    <source>
        <dbReference type="PIRNR" id="PIRNR000333"/>
    </source>
</evidence>
<dbReference type="GO" id="GO:1903522">
    <property type="term" value="P:regulation of blood circulation"/>
    <property type="evidence" value="ECO:0007669"/>
    <property type="project" value="UniProtKB-ARBA"/>
</dbReference>
<dbReference type="Gene3D" id="3.40.50.80">
    <property type="entry name" value="Nucleotide-binding domain of ferredoxin-NADP reductase (FNR) module"/>
    <property type="match status" value="1"/>
</dbReference>
<dbReference type="InterPro" id="IPR039261">
    <property type="entry name" value="FNR_nucleotide-bd"/>
</dbReference>
<dbReference type="GO" id="GO:0020037">
    <property type="term" value="F:heme binding"/>
    <property type="evidence" value="ECO:0007669"/>
    <property type="project" value="InterPro"/>
</dbReference>
<dbReference type="PROSITE" id="PS60001">
    <property type="entry name" value="NOS"/>
    <property type="match status" value="1"/>
</dbReference>
<dbReference type="PANTHER" id="PTHR43410:SF1">
    <property type="entry name" value="NITRIC OXIDE SYNTHASE"/>
    <property type="match status" value="1"/>
</dbReference>
<evidence type="ECO:0000256" key="9">
    <source>
        <dbReference type="ARBA" id="ARBA00022857"/>
    </source>
</evidence>
<dbReference type="PRINTS" id="PR00369">
    <property type="entry name" value="FLAVODOXIN"/>
</dbReference>
<dbReference type="InterPro" id="IPR004030">
    <property type="entry name" value="NOS_N"/>
</dbReference>
<dbReference type="InterPro" id="IPR001094">
    <property type="entry name" value="Flavdoxin-like"/>
</dbReference>
<reference evidence="18" key="1">
    <citation type="submission" date="2021-03" db="EMBL/GenBank/DDBJ databases">
        <title>Chromosome level genome of the anhydrobiotic midge Polypedilum vanderplanki.</title>
        <authorList>
            <person name="Yoshida Y."/>
            <person name="Kikawada T."/>
            <person name="Gusev O."/>
        </authorList>
    </citation>
    <scope>NUCLEOTIDE SEQUENCE</scope>
    <source>
        <strain evidence="18">NIAS01</strain>
        <tissue evidence="18">Whole body or cell culture</tissue>
    </source>
</reference>
<evidence type="ECO:0000259" key="17">
    <source>
        <dbReference type="PROSITE" id="PS51384"/>
    </source>
</evidence>
<comment type="cofactor">
    <cofactor evidence="14">
        <name>FMN</name>
        <dbReference type="ChEBI" id="CHEBI:58210"/>
    </cofactor>
    <text evidence="14">Binds 1 FMN.</text>
</comment>
<dbReference type="InterPro" id="IPR044940">
    <property type="entry name" value="NOS_dom_2"/>
</dbReference>
<dbReference type="EC" id="1.14.13.39" evidence="3 14"/>
<comment type="caution">
    <text evidence="18">The sequence shown here is derived from an EMBL/GenBank/DDBJ whole genome shotgun (WGS) entry which is preliminary data.</text>
</comment>
<evidence type="ECO:0000256" key="4">
    <source>
        <dbReference type="ARBA" id="ARBA00022617"/>
    </source>
</evidence>
<keyword evidence="6 14" id="KW-0288">FMN</keyword>
<feature type="domain" description="FAD-binding FR-type" evidence="17">
    <location>
        <begin position="874"/>
        <end position="1124"/>
    </location>
</feature>
<feature type="domain" description="Flavodoxin-like" evidence="16">
    <location>
        <begin position="635"/>
        <end position="828"/>
    </location>
</feature>
<keyword evidence="5" id="KW-0285">Flavoprotein</keyword>
<dbReference type="InterPro" id="IPR001709">
    <property type="entry name" value="Flavoprot_Pyr_Nucl_cyt_Rdtase"/>
</dbReference>
<dbReference type="PROSITE" id="PS50902">
    <property type="entry name" value="FLAVODOXIN_LIKE"/>
    <property type="match status" value="1"/>
</dbReference>
<evidence type="ECO:0000256" key="12">
    <source>
        <dbReference type="ARBA" id="ARBA00023004"/>
    </source>
</evidence>
<evidence type="ECO:0000256" key="6">
    <source>
        <dbReference type="ARBA" id="ARBA00022643"/>
    </source>
</evidence>
<evidence type="ECO:0000256" key="11">
    <source>
        <dbReference type="ARBA" id="ARBA00023002"/>
    </source>
</evidence>
<comment type="function">
    <text evidence="14">Produces nitric oxide (NO) which is a messenger molecule with diverse functions.</text>
</comment>
<dbReference type="InterPro" id="IPR017927">
    <property type="entry name" value="FAD-bd_FR_type"/>
</dbReference>
<dbReference type="FunFam" id="3.90.440.10:FF:000001">
    <property type="entry name" value="Endothelial nitric oxide synthase"/>
    <property type="match status" value="1"/>
</dbReference>
<evidence type="ECO:0000313" key="19">
    <source>
        <dbReference type="Proteomes" id="UP001107558"/>
    </source>
</evidence>
<evidence type="ECO:0000256" key="5">
    <source>
        <dbReference type="ARBA" id="ARBA00022630"/>
    </source>
</evidence>
<dbReference type="InterPro" id="IPR001433">
    <property type="entry name" value="OxRdtase_FAD/NAD-bd"/>
</dbReference>
<dbReference type="Gene3D" id="2.40.30.10">
    <property type="entry name" value="Translation factors"/>
    <property type="match status" value="1"/>
</dbReference>
<dbReference type="Pfam" id="PF00258">
    <property type="entry name" value="Flavodoxin_1"/>
    <property type="match status" value="1"/>
</dbReference>
<dbReference type="InterPro" id="IPR036119">
    <property type="entry name" value="NOS_N_sf"/>
</dbReference>
<dbReference type="InterPro" id="IPR044943">
    <property type="entry name" value="NOS_dom_1"/>
</dbReference>
<evidence type="ECO:0000256" key="7">
    <source>
        <dbReference type="ARBA" id="ARBA00022723"/>
    </source>
</evidence>
<accession>A0A9J6C5T3</accession>
<dbReference type="InterPro" id="IPR017938">
    <property type="entry name" value="Riboflavin_synthase-like_b-brl"/>
</dbReference>